<keyword evidence="4" id="KW-1003">Cell membrane</keyword>
<comment type="caution">
    <text evidence="12">The sequence shown here is derived from an EMBL/GenBank/DDBJ whole genome shotgun (WGS) entry which is preliminary data.</text>
</comment>
<feature type="domain" description="Type II secretion system protein GspF" evidence="11">
    <location>
        <begin position="271"/>
        <end position="392"/>
    </location>
</feature>
<keyword evidence="13" id="KW-1185">Reference proteome</keyword>
<keyword evidence="6 9" id="KW-0812">Transmembrane</keyword>
<dbReference type="InterPro" id="IPR003004">
    <property type="entry name" value="GspF/PilC"/>
</dbReference>
<reference evidence="12 13" key="1">
    <citation type="journal article" date="2016" name="Front. Microbiol.">
        <title>Microevolution Analysis of Bacillus coahuilensis Unveils Differences in Phosphorus Acquisition Strategies and Their Regulation.</title>
        <authorList>
            <person name="Gomez-Lunar Z."/>
            <person name="Hernandez-Gonzalez I."/>
            <person name="Rodriguez-Torres M.D."/>
            <person name="Souza V."/>
            <person name="Olmedo-Alvarez G."/>
        </authorList>
    </citation>
    <scope>NUCLEOTIDE SEQUENCE [LARGE SCALE GENOMIC DNA]</scope>
    <source>
        <strain evidence="13">p1.1.43</strain>
    </source>
</reference>
<dbReference type="GO" id="GO:0009306">
    <property type="term" value="P:protein secretion"/>
    <property type="evidence" value="ECO:0007669"/>
    <property type="project" value="InterPro"/>
</dbReference>
<feature type="domain" description="Type II secretion system protein GspF" evidence="11">
    <location>
        <begin position="67"/>
        <end position="190"/>
    </location>
</feature>
<evidence type="ECO:0000256" key="8">
    <source>
        <dbReference type="ARBA" id="ARBA00023136"/>
    </source>
</evidence>
<dbReference type="PATRIC" id="fig|1150625.3.peg.2311"/>
<dbReference type="PRINTS" id="PR00812">
    <property type="entry name" value="BCTERIALGSPF"/>
</dbReference>
<feature type="transmembrane region" description="Helical" evidence="10">
    <location>
        <begin position="167"/>
        <end position="193"/>
    </location>
</feature>
<evidence type="ECO:0000256" key="4">
    <source>
        <dbReference type="ARBA" id="ARBA00022475"/>
    </source>
</evidence>
<dbReference type="PANTHER" id="PTHR30012:SF0">
    <property type="entry name" value="TYPE II SECRETION SYSTEM PROTEIN F-RELATED"/>
    <property type="match status" value="1"/>
</dbReference>
<evidence type="ECO:0000256" key="5">
    <source>
        <dbReference type="ARBA" id="ARBA00022519"/>
    </source>
</evidence>
<feature type="transmembrane region" description="Helical" evidence="10">
    <location>
        <begin position="220"/>
        <end position="238"/>
    </location>
</feature>
<dbReference type="FunFam" id="1.20.81.30:FF:000001">
    <property type="entry name" value="Type II secretion system protein F"/>
    <property type="match status" value="2"/>
</dbReference>
<dbReference type="GO" id="GO:0005886">
    <property type="term" value="C:plasma membrane"/>
    <property type="evidence" value="ECO:0007669"/>
    <property type="project" value="UniProtKB-SubCell"/>
</dbReference>
<name>A0A147K740_9BACI</name>
<dbReference type="EMBL" id="LDYG01000032">
    <property type="protein sequence ID" value="KUP05876.1"/>
    <property type="molecule type" value="Genomic_DNA"/>
</dbReference>
<dbReference type="InterPro" id="IPR018076">
    <property type="entry name" value="T2SS_GspF_dom"/>
</dbReference>
<keyword evidence="5" id="KW-0997">Cell inner membrane</keyword>
<gene>
    <name evidence="12" type="ORF">Q75_10865</name>
</gene>
<sequence length="403" mass="44806">MARFKYTGRDRKGKKTAYITADNKREAMVKLKAQGVRIVSIQQVQESILAKDVTIGNPVKLQHMVIFLRQFATLLEAGVTVVDATKILSEQTESKPLRKALIEVEKEIRDGNPISDALSQHKKIFEPMFVNMMRAGEATGSLDETLNMLAVHYEKQYQTKQKIVSALAYPAVVGLIAIGVVIFLLVAVVPTFVGMFDDFGGDLPAITKFVIGSSEWMQKYWYLVVAFMILLAIGFVFLRQNPKTKYYLDVASLRMPIFGGLIQKAVLARMTRTMSSLVSSSVPILQAISICEKVVENEVVSRVLAQSRLSLERGTSFTDPMRKHWAFPPLVTQMIAIGEETGSLDAMLGKVADFYEKEVEAGTDRLKSLIEPLMIVVLAALVGTIVSSILVPMFEVFNHVDSY</sequence>
<dbReference type="PANTHER" id="PTHR30012">
    <property type="entry name" value="GENERAL SECRETION PATHWAY PROTEIN"/>
    <property type="match status" value="1"/>
</dbReference>
<keyword evidence="7 10" id="KW-1133">Transmembrane helix</keyword>
<evidence type="ECO:0000313" key="13">
    <source>
        <dbReference type="Proteomes" id="UP000074108"/>
    </source>
</evidence>
<dbReference type="AlphaFoldDB" id="A0A147K740"/>
<evidence type="ECO:0000256" key="2">
    <source>
        <dbReference type="ARBA" id="ARBA00005745"/>
    </source>
</evidence>
<keyword evidence="8 10" id="KW-0472">Membrane</keyword>
<dbReference type="OrthoDB" id="9805682at2"/>
<dbReference type="STRING" id="1150625.Q75_10865"/>
<accession>A0A147K740</accession>
<protein>
    <submittedName>
        <fullName evidence="12">Type II secretion system protein F</fullName>
    </submittedName>
</protein>
<dbReference type="RefSeq" id="WP_010173994.1">
    <property type="nucleotide sequence ID" value="NZ_LDYG01000032.1"/>
</dbReference>
<dbReference type="InterPro" id="IPR001992">
    <property type="entry name" value="T2SS_GspF/T4SS_PilC_CS"/>
</dbReference>
<evidence type="ECO:0000256" key="6">
    <source>
        <dbReference type="ARBA" id="ARBA00022692"/>
    </source>
</evidence>
<dbReference type="Pfam" id="PF00482">
    <property type="entry name" value="T2SSF"/>
    <property type="match status" value="2"/>
</dbReference>
<comment type="subcellular location">
    <subcellularLocation>
        <location evidence="1">Cell inner membrane</location>
        <topology evidence="1">Multi-pass membrane protein</topology>
    </subcellularLocation>
    <subcellularLocation>
        <location evidence="9">Cell membrane</location>
        <topology evidence="9">Multi-pass membrane protein</topology>
    </subcellularLocation>
</comment>
<proteinExistence type="inferred from homology"/>
<evidence type="ECO:0000256" key="7">
    <source>
        <dbReference type="ARBA" id="ARBA00022989"/>
    </source>
</evidence>
<dbReference type="PROSITE" id="PS00874">
    <property type="entry name" value="T2SP_F"/>
    <property type="match status" value="1"/>
</dbReference>
<feature type="transmembrane region" description="Helical" evidence="10">
    <location>
        <begin position="373"/>
        <end position="394"/>
    </location>
</feature>
<evidence type="ECO:0000256" key="9">
    <source>
        <dbReference type="RuleBase" id="RU003923"/>
    </source>
</evidence>
<dbReference type="Gene3D" id="1.20.81.30">
    <property type="entry name" value="Type II secretion system (T2SS), domain F"/>
    <property type="match status" value="2"/>
</dbReference>
<evidence type="ECO:0000256" key="10">
    <source>
        <dbReference type="SAM" id="Phobius"/>
    </source>
</evidence>
<evidence type="ECO:0000256" key="3">
    <source>
        <dbReference type="ARBA" id="ARBA00022448"/>
    </source>
</evidence>
<dbReference type="Proteomes" id="UP000074108">
    <property type="component" value="Unassembled WGS sequence"/>
</dbReference>
<comment type="similarity">
    <text evidence="2 9">Belongs to the GSP F family.</text>
</comment>
<dbReference type="InterPro" id="IPR042094">
    <property type="entry name" value="T2SS_GspF_sf"/>
</dbReference>
<evidence type="ECO:0000256" key="1">
    <source>
        <dbReference type="ARBA" id="ARBA00004429"/>
    </source>
</evidence>
<evidence type="ECO:0000313" key="12">
    <source>
        <dbReference type="EMBL" id="KUP05876.1"/>
    </source>
</evidence>
<evidence type="ECO:0000259" key="11">
    <source>
        <dbReference type="Pfam" id="PF00482"/>
    </source>
</evidence>
<organism evidence="12 13">
    <name type="scientific">Bacillus coahuilensis p1.1.43</name>
    <dbReference type="NCBI Taxonomy" id="1150625"/>
    <lineage>
        <taxon>Bacteria</taxon>
        <taxon>Bacillati</taxon>
        <taxon>Bacillota</taxon>
        <taxon>Bacilli</taxon>
        <taxon>Bacillales</taxon>
        <taxon>Bacillaceae</taxon>
        <taxon>Bacillus</taxon>
    </lineage>
</organism>
<keyword evidence="3 9" id="KW-0813">Transport</keyword>